<proteinExistence type="predicted"/>
<dbReference type="Proteomes" id="UP000824366">
    <property type="component" value="Chromosome"/>
</dbReference>
<sequence length="149" mass="16164">MSKAQKIAATVGGSADDIETSFYEALQTGDIDRLMACWADEDDVICIHPGGPRMVGLVAIRAAFESMFSNGNLRIAAQDVRKIEGLASSIHSVRERIGILTQEGPMDAFVMATNVYHKTAQGWRLVAHHASPGNPRENEDITAVPHVLH</sequence>
<dbReference type="EMBL" id="AP024238">
    <property type="protein sequence ID" value="BCO29776.1"/>
    <property type="molecule type" value="Genomic_DNA"/>
</dbReference>
<evidence type="ECO:0000313" key="3">
    <source>
        <dbReference type="EMBL" id="BCO29776.1"/>
    </source>
</evidence>
<keyword evidence="4" id="KW-1185">Reference proteome</keyword>
<protein>
    <recommendedName>
        <fullName evidence="2">SnoaL-like domain-containing protein</fullName>
    </recommendedName>
</protein>
<dbReference type="PANTHER" id="PTHR34957">
    <property type="entry name" value="NUCLEAR TRANSPORT FACTOR 2 (NTF2) FAMILY PROTEIN"/>
    <property type="match status" value="1"/>
</dbReference>
<dbReference type="Gene3D" id="3.10.450.50">
    <property type="match status" value="1"/>
</dbReference>
<reference evidence="3 4" key="1">
    <citation type="journal article" date="2021" name="Microbiol. Spectr.">
        <title>A Single Bacterium Capable of Oxidation and Reduction of Iron at Circumneutral pH.</title>
        <authorList>
            <person name="Kato S."/>
            <person name="Ohkuma M."/>
        </authorList>
    </citation>
    <scope>NUCLEOTIDE SEQUENCE [LARGE SCALE GENOMIC DNA]</scope>
    <source>
        <strain evidence="3 4">MIZ03</strain>
    </source>
</reference>
<feature type="region of interest" description="Disordered" evidence="1">
    <location>
        <begin position="129"/>
        <end position="149"/>
    </location>
</feature>
<dbReference type="Pfam" id="PF13474">
    <property type="entry name" value="SnoaL_3"/>
    <property type="match status" value="1"/>
</dbReference>
<dbReference type="PANTHER" id="PTHR34957:SF1">
    <property type="entry name" value="NUCLEAR TRANSPORT FACTOR 2 (NTF2) FAMILY PROTEIN"/>
    <property type="match status" value="1"/>
</dbReference>
<dbReference type="InterPro" id="IPR037401">
    <property type="entry name" value="SnoaL-like"/>
</dbReference>
<evidence type="ECO:0000256" key="1">
    <source>
        <dbReference type="SAM" id="MobiDB-lite"/>
    </source>
</evidence>
<dbReference type="SUPFAM" id="SSF54427">
    <property type="entry name" value="NTF2-like"/>
    <property type="match status" value="1"/>
</dbReference>
<feature type="domain" description="SnoaL-like" evidence="2">
    <location>
        <begin position="20"/>
        <end position="132"/>
    </location>
</feature>
<dbReference type="InterPro" id="IPR032710">
    <property type="entry name" value="NTF2-like_dom_sf"/>
</dbReference>
<evidence type="ECO:0000313" key="4">
    <source>
        <dbReference type="Proteomes" id="UP000824366"/>
    </source>
</evidence>
<organism evidence="3 4">
    <name type="scientific">Rhodoferax lithotrophicus</name>
    <dbReference type="NCBI Taxonomy" id="2798804"/>
    <lineage>
        <taxon>Bacteria</taxon>
        <taxon>Pseudomonadati</taxon>
        <taxon>Pseudomonadota</taxon>
        <taxon>Betaproteobacteria</taxon>
        <taxon>Burkholderiales</taxon>
        <taxon>Comamonadaceae</taxon>
        <taxon>Rhodoferax</taxon>
    </lineage>
</organism>
<accession>A0ABN6DGH4</accession>
<dbReference type="RefSeq" id="WP_223906104.1">
    <property type="nucleotide sequence ID" value="NZ_AP024238.1"/>
</dbReference>
<gene>
    <name evidence="3" type="ORF">MIZ03_4700</name>
</gene>
<name>A0ABN6DGH4_9BURK</name>
<evidence type="ECO:0000259" key="2">
    <source>
        <dbReference type="Pfam" id="PF13474"/>
    </source>
</evidence>